<dbReference type="GO" id="GO:0030145">
    <property type="term" value="F:manganese ion binding"/>
    <property type="evidence" value="ECO:0007669"/>
    <property type="project" value="UniProtKB-UniRule"/>
</dbReference>
<reference evidence="18 19" key="1">
    <citation type="submission" date="2017-10" db="EMBL/GenBank/DDBJ databases">
        <title>Sequencing the genomes of 1000 actinobacteria strains.</title>
        <authorList>
            <person name="Klenk H.-P."/>
        </authorList>
    </citation>
    <scope>NUCLEOTIDE SEQUENCE [LARGE SCALE GENOMIC DNA]</scope>
    <source>
        <strain evidence="18 19">DSM 21838</strain>
    </source>
</reference>
<dbReference type="InterPro" id="IPR001352">
    <property type="entry name" value="RNase_HII/HIII"/>
</dbReference>
<dbReference type="InterPro" id="IPR022898">
    <property type="entry name" value="RNase_HII"/>
</dbReference>
<dbReference type="GO" id="GO:0006298">
    <property type="term" value="P:mismatch repair"/>
    <property type="evidence" value="ECO:0007669"/>
    <property type="project" value="TreeGrafter"/>
</dbReference>
<evidence type="ECO:0000256" key="11">
    <source>
        <dbReference type="ARBA" id="ARBA00022759"/>
    </source>
</evidence>
<protein>
    <recommendedName>
        <fullName evidence="7 14">Ribonuclease HII</fullName>
        <shortName evidence="14">RNase HII</shortName>
        <ecNumber evidence="6 14">3.1.26.4</ecNumber>
    </recommendedName>
</protein>
<evidence type="ECO:0000256" key="12">
    <source>
        <dbReference type="ARBA" id="ARBA00022801"/>
    </source>
</evidence>
<evidence type="ECO:0000256" key="15">
    <source>
        <dbReference type="PROSITE-ProRule" id="PRU01319"/>
    </source>
</evidence>
<proteinExistence type="inferred from homology"/>
<dbReference type="InterPro" id="IPR012337">
    <property type="entry name" value="RNaseH-like_sf"/>
</dbReference>
<evidence type="ECO:0000256" key="5">
    <source>
        <dbReference type="ARBA" id="ARBA00007383"/>
    </source>
</evidence>
<organism evidence="18 19">
    <name type="scientific">Georgenia soli</name>
    <dbReference type="NCBI Taxonomy" id="638953"/>
    <lineage>
        <taxon>Bacteria</taxon>
        <taxon>Bacillati</taxon>
        <taxon>Actinomycetota</taxon>
        <taxon>Actinomycetes</taxon>
        <taxon>Micrococcales</taxon>
        <taxon>Bogoriellaceae</taxon>
        <taxon>Georgenia</taxon>
    </lineage>
</organism>
<keyword evidence="12 14" id="KW-0378">Hydrolase</keyword>
<comment type="catalytic activity">
    <reaction evidence="1 14 15 16">
        <text>Endonucleolytic cleavage to 5'-phosphomonoester.</text>
        <dbReference type="EC" id="3.1.26.4"/>
    </reaction>
</comment>
<dbReference type="GO" id="GO:0003723">
    <property type="term" value="F:RNA binding"/>
    <property type="evidence" value="ECO:0007669"/>
    <property type="project" value="UniProtKB-UniRule"/>
</dbReference>
<dbReference type="PANTHER" id="PTHR10954:SF18">
    <property type="entry name" value="RIBONUCLEASE HII"/>
    <property type="match status" value="1"/>
</dbReference>
<evidence type="ECO:0000256" key="4">
    <source>
        <dbReference type="ARBA" id="ARBA00004496"/>
    </source>
</evidence>
<comment type="cofactor">
    <cofactor evidence="14 15">
        <name>Mn(2+)</name>
        <dbReference type="ChEBI" id="CHEBI:29035"/>
    </cofactor>
    <cofactor evidence="14 15">
        <name>Mg(2+)</name>
        <dbReference type="ChEBI" id="CHEBI:18420"/>
    </cofactor>
    <text evidence="14 15">Manganese or magnesium. Binds 1 divalent metal ion per monomer in the absence of substrate. May bind a second metal ion after substrate binding.</text>
</comment>
<dbReference type="CDD" id="cd07182">
    <property type="entry name" value="RNase_HII_bacteria_HII_like"/>
    <property type="match status" value="1"/>
</dbReference>
<evidence type="ECO:0000313" key="18">
    <source>
        <dbReference type="EMBL" id="PFG38498.1"/>
    </source>
</evidence>
<dbReference type="GO" id="GO:0043137">
    <property type="term" value="P:DNA replication, removal of RNA primer"/>
    <property type="evidence" value="ECO:0007669"/>
    <property type="project" value="TreeGrafter"/>
</dbReference>
<evidence type="ECO:0000256" key="1">
    <source>
        <dbReference type="ARBA" id="ARBA00000077"/>
    </source>
</evidence>
<keyword evidence="19" id="KW-1185">Reference proteome</keyword>
<dbReference type="Gene3D" id="3.30.420.10">
    <property type="entry name" value="Ribonuclease H-like superfamily/Ribonuclease H"/>
    <property type="match status" value="1"/>
</dbReference>
<comment type="caution">
    <text evidence="18">The sequence shown here is derived from an EMBL/GenBank/DDBJ whole genome shotgun (WGS) entry which is preliminary data.</text>
</comment>
<dbReference type="GO" id="GO:0032299">
    <property type="term" value="C:ribonuclease H2 complex"/>
    <property type="evidence" value="ECO:0007669"/>
    <property type="project" value="TreeGrafter"/>
</dbReference>
<gene>
    <name evidence="14" type="primary">rnhB</name>
    <name evidence="18" type="ORF">ATJ97_0976</name>
</gene>
<evidence type="ECO:0000256" key="13">
    <source>
        <dbReference type="ARBA" id="ARBA00023211"/>
    </source>
</evidence>
<comment type="cofactor">
    <cofactor evidence="2">
        <name>Mg(2+)</name>
        <dbReference type="ChEBI" id="CHEBI:18420"/>
    </cofactor>
</comment>
<comment type="similarity">
    <text evidence="5 14 16">Belongs to the RNase HII family.</text>
</comment>
<keyword evidence="10 14" id="KW-0479">Metal-binding</keyword>
<feature type="binding site" evidence="14 15">
    <location>
        <position position="37"/>
    </location>
    <ligand>
        <name>a divalent metal cation</name>
        <dbReference type="ChEBI" id="CHEBI:60240"/>
    </ligand>
</feature>
<dbReference type="NCBIfam" id="NF000595">
    <property type="entry name" value="PRK00015.1-3"/>
    <property type="match status" value="1"/>
</dbReference>
<comment type="function">
    <text evidence="3 14 16">Endonuclease that specifically degrades the RNA of RNA-DNA hybrids.</text>
</comment>
<evidence type="ECO:0000256" key="2">
    <source>
        <dbReference type="ARBA" id="ARBA00001946"/>
    </source>
</evidence>
<keyword evidence="11 14" id="KW-0255">Endonuclease</keyword>
<evidence type="ECO:0000256" key="10">
    <source>
        <dbReference type="ARBA" id="ARBA00022723"/>
    </source>
</evidence>
<keyword evidence="8 14" id="KW-0963">Cytoplasm</keyword>
<dbReference type="GO" id="GO:0004523">
    <property type="term" value="F:RNA-DNA hybrid ribonuclease activity"/>
    <property type="evidence" value="ECO:0007669"/>
    <property type="project" value="UniProtKB-UniRule"/>
</dbReference>
<feature type="domain" description="RNase H type-2" evidence="17">
    <location>
        <begin position="30"/>
        <end position="254"/>
    </location>
</feature>
<evidence type="ECO:0000256" key="9">
    <source>
        <dbReference type="ARBA" id="ARBA00022722"/>
    </source>
</evidence>
<evidence type="ECO:0000256" key="8">
    <source>
        <dbReference type="ARBA" id="ARBA00022490"/>
    </source>
</evidence>
<dbReference type="SUPFAM" id="SSF53098">
    <property type="entry name" value="Ribonuclease H-like"/>
    <property type="match status" value="1"/>
</dbReference>
<evidence type="ECO:0000256" key="3">
    <source>
        <dbReference type="ARBA" id="ARBA00004065"/>
    </source>
</evidence>
<sequence>MTTTPARRTRRPKPTRVLETALLAELGDGALVAGMDEVGRGALAGPVSVGVAVVSAATSRRMPRGLADSKLLTPQAREELVAPVRAWSTASAVGHASAAEIDALGIIAALRLAGRRALAELAGVGVVPGLIILDGVHDWLGEPAQGELFAPEPPAVLVPGTGEEVFTPPVRTQVKGDARCAVVAAASVLAKVARDSLMVELHDSHPQYHWAGNKGYSSPEHVAALAEQGPCELHRRSWRLPGVGGAGVGADDEGRPLVATPEEAEDHDASEVAGAGVLVGGA</sequence>
<dbReference type="PANTHER" id="PTHR10954">
    <property type="entry name" value="RIBONUCLEASE H2 SUBUNIT A"/>
    <property type="match status" value="1"/>
</dbReference>
<dbReference type="Proteomes" id="UP000222106">
    <property type="component" value="Unassembled WGS sequence"/>
</dbReference>
<comment type="subcellular location">
    <subcellularLocation>
        <location evidence="4 14">Cytoplasm</location>
    </subcellularLocation>
</comment>
<dbReference type="InterPro" id="IPR024567">
    <property type="entry name" value="RNase_HII/HIII_dom"/>
</dbReference>
<dbReference type="InterPro" id="IPR036397">
    <property type="entry name" value="RNaseH_sf"/>
</dbReference>
<evidence type="ECO:0000256" key="6">
    <source>
        <dbReference type="ARBA" id="ARBA00012180"/>
    </source>
</evidence>
<dbReference type="AlphaFoldDB" id="A0A2A9EHX8"/>
<name>A0A2A9EHX8_9MICO</name>
<dbReference type="HAMAP" id="MF_00052_B">
    <property type="entry name" value="RNase_HII_B"/>
    <property type="match status" value="1"/>
</dbReference>
<dbReference type="GO" id="GO:0005737">
    <property type="term" value="C:cytoplasm"/>
    <property type="evidence" value="ECO:0007669"/>
    <property type="project" value="UniProtKB-SubCell"/>
</dbReference>
<dbReference type="EC" id="3.1.26.4" evidence="6 14"/>
<accession>A0A2A9EHX8</accession>
<dbReference type="RefSeq" id="WP_245862138.1">
    <property type="nucleotide sequence ID" value="NZ_PDJI01000004.1"/>
</dbReference>
<evidence type="ECO:0000256" key="14">
    <source>
        <dbReference type="HAMAP-Rule" id="MF_00052"/>
    </source>
</evidence>
<feature type="binding site" evidence="14 15">
    <location>
        <position position="36"/>
    </location>
    <ligand>
        <name>a divalent metal cation</name>
        <dbReference type="ChEBI" id="CHEBI:60240"/>
    </ligand>
</feature>
<feature type="binding site" evidence="14 15">
    <location>
        <position position="134"/>
    </location>
    <ligand>
        <name>a divalent metal cation</name>
        <dbReference type="ChEBI" id="CHEBI:60240"/>
    </ligand>
</feature>
<dbReference type="EMBL" id="PDJI01000004">
    <property type="protein sequence ID" value="PFG38498.1"/>
    <property type="molecule type" value="Genomic_DNA"/>
</dbReference>
<keyword evidence="13 14" id="KW-0464">Manganese</keyword>
<keyword evidence="9 14" id="KW-0540">Nuclease</keyword>
<evidence type="ECO:0000256" key="7">
    <source>
        <dbReference type="ARBA" id="ARBA00019179"/>
    </source>
</evidence>
<evidence type="ECO:0000259" key="17">
    <source>
        <dbReference type="PROSITE" id="PS51975"/>
    </source>
</evidence>
<dbReference type="PROSITE" id="PS51975">
    <property type="entry name" value="RNASE_H_2"/>
    <property type="match status" value="1"/>
</dbReference>
<dbReference type="Pfam" id="PF01351">
    <property type="entry name" value="RNase_HII"/>
    <property type="match status" value="1"/>
</dbReference>
<evidence type="ECO:0000256" key="16">
    <source>
        <dbReference type="RuleBase" id="RU003515"/>
    </source>
</evidence>
<evidence type="ECO:0000313" key="19">
    <source>
        <dbReference type="Proteomes" id="UP000222106"/>
    </source>
</evidence>